<evidence type="ECO:0000256" key="9">
    <source>
        <dbReference type="SAM" id="MobiDB-lite"/>
    </source>
</evidence>
<feature type="compositionally biased region" description="Pro residues" evidence="9">
    <location>
        <begin position="262"/>
        <end position="274"/>
    </location>
</feature>
<dbReference type="EnsemblPlants" id="KQL31046">
    <property type="protein sequence ID" value="KQL31046"/>
    <property type="gene ID" value="SETIT_019389mg"/>
</dbReference>
<dbReference type="AlphaFoldDB" id="K3YYN4"/>
<name>K3YYN4_SETIT</name>
<evidence type="ECO:0000256" key="10">
    <source>
        <dbReference type="SAM" id="Phobius"/>
    </source>
</evidence>
<evidence type="ECO:0000256" key="7">
    <source>
        <dbReference type="ARBA" id="ARBA00023034"/>
    </source>
</evidence>
<feature type="transmembrane region" description="Helical" evidence="10">
    <location>
        <begin position="27"/>
        <end position="50"/>
    </location>
</feature>
<dbReference type="Proteomes" id="UP000004995">
    <property type="component" value="Unassembled WGS sequence"/>
</dbReference>
<dbReference type="GO" id="GO:0008378">
    <property type="term" value="F:galactosyltransferase activity"/>
    <property type="evidence" value="ECO:0000318"/>
    <property type="project" value="GO_Central"/>
</dbReference>
<feature type="compositionally biased region" description="Basic residues" evidence="9">
    <location>
        <begin position="307"/>
        <end position="321"/>
    </location>
</feature>
<keyword evidence="6 10" id="KW-1133">Transmembrane helix</keyword>
<dbReference type="InterPro" id="IPR008630">
    <property type="entry name" value="Glyco_trans_34"/>
</dbReference>
<evidence type="ECO:0000256" key="3">
    <source>
        <dbReference type="ARBA" id="ARBA00022679"/>
    </source>
</evidence>
<dbReference type="HOGENOM" id="CLU_867134_0_0_1"/>
<dbReference type="STRING" id="4555.K3YYN4"/>
<evidence type="ECO:0000256" key="2">
    <source>
        <dbReference type="ARBA" id="ARBA00022676"/>
    </source>
</evidence>
<reference evidence="11" key="2">
    <citation type="submission" date="2018-08" db="UniProtKB">
        <authorList>
            <consortium name="EnsemblPlants"/>
        </authorList>
    </citation>
    <scope>IDENTIFICATION</scope>
    <source>
        <strain evidence="11">Yugu1</strain>
    </source>
</reference>
<keyword evidence="7" id="KW-0333">Golgi apparatus</keyword>
<evidence type="ECO:0000256" key="8">
    <source>
        <dbReference type="ARBA" id="ARBA00023136"/>
    </source>
</evidence>
<dbReference type="PANTHER" id="PTHR31311:SF45">
    <property type="entry name" value="GLYCOSYLTRANSFERASE 6-RELATED"/>
    <property type="match status" value="1"/>
</dbReference>
<dbReference type="PANTHER" id="PTHR31311">
    <property type="entry name" value="XYLOGLUCAN 6-XYLOSYLTRANSFERASE 5-RELATED-RELATED"/>
    <property type="match status" value="1"/>
</dbReference>
<dbReference type="eggNOG" id="KOG4748">
    <property type="taxonomic scope" value="Eukaryota"/>
</dbReference>
<evidence type="ECO:0000313" key="12">
    <source>
        <dbReference type="Proteomes" id="UP000004995"/>
    </source>
</evidence>
<reference evidence="12" key="1">
    <citation type="journal article" date="2012" name="Nat. Biotechnol.">
        <title>Reference genome sequence of the model plant Setaria.</title>
        <authorList>
            <person name="Bennetzen J.L."/>
            <person name="Schmutz J."/>
            <person name="Wang H."/>
            <person name="Percifield R."/>
            <person name="Hawkins J."/>
            <person name="Pontaroli A.C."/>
            <person name="Estep M."/>
            <person name="Feng L."/>
            <person name="Vaughn J.N."/>
            <person name="Grimwood J."/>
            <person name="Jenkins J."/>
            <person name="Barry K."/>
            <person name="Lindquist E."/>
            <person name="Hellsten U."/>
            <person name="Deshpande S."/>
            <person name="Wang X."/>
            <person name="Wu X."/>
            <person name="Mitros T."/>
            <person name="Triplett J."/>
            <person name="Yang X."/>
            <person name="Ye C.Y."/>
            <person name="Mauro-Herrera M."/>
            <person name="Wang L."/>
            <person name="Li P."/>
            <person name="Sharma M."/>
            <person name="Sharma R."/>
            <person name="Ronald P.C."/>
            <person name="Panaud O."/>
            <person name="Kellogg E.A."/>
            <person name="Brutnell T.P."/>
            <person name="Doust A.N."/>
            <person name="Tuskan G.A."/>
            <person name="Rokhsar D."/>
            <person name="Devos K.M."/>
        </authorList>
    </citation>
    <scope>NUCLEOTIDE SEQUENCE [LARGE SCALE GENOMIC DNA]</scope>
    <source>
        <strain evidence="12">cv. Yugu1</strain>
    </source>
</reference>
<dbReference type="Pfam" id="PF05637">
    <property type="entry name" value="Glyco_transf_34"/>
    <property type="match status" value="1"/>
</dbReference>
<keyword evidence="5" id="KW-0735">Signal-anchor</keyword>
<evidence type="ECO:0000313" key="11">
    <source>
        <dbReference type="EnsemblPlants" id="KQL31046"/>
    </source>
</evidence>
<organism evidence="11 12">
    <name type="scientific">Setaria italica</name>
    <name type="common">Foxtail millet</name>
    <name type="synonym">Panicum italicum</name>
    <dbReference type="NCBI Taxonomy" id="4555"/>
    <lineage>
        <taxon>Eukaryota</taxon>
        <taxon>Viridiplantae</taxon>
        <taxon>Streptophyta</taxon>
        <taxon>Embryophyta</taxon>
        <taxon>Tracheophyta</taxon>
        <taxon>Spermatophyta</taxon>
        <taxon>Magnoliopsida</taxon>
        <taxon>Liliopsida</taxon>
        <taxon>Poales</taxon>
        <taxon>Poaceae</taxon>
        <taxon>PACMAD clade</taxon>
        <taxon>Panicoideae</taxon>
        <taxon>Panicodae</taxon>
        <taxon>Paniceae</taxon>
        <taxon>Cenchrinae</taxon>
        <taxon>Setaria</taxon>
    </lineage>
</organism>
<dbReference type="EMBL" id="AGNK02000507">
    <property type="status" value="NOT_ANNOTATED_CDS"/>
    <property type="molecule type" value="Genomic_DNA"/>
</dbReference>
<evidence type="ECO:0000256" key="4">
    <source>
        <dbReference type="ARBA" id="ARBA00022692"/>
    </source>
</evidence>
<keyword evidence="2" id="KW-0328">Glycosyltransferase</keyword>
<feature type="region of interest" description="Disordered" evidence="9">
    <location>
        <begin position="1"/>
        <end position="20"/>
    </location>
</feature>
<keyword evidence="4 10" id="KW-0812">Transmembrane</keyword>
<dbReference type="Gramene" id="KQL31046">
    <property type="protein sequence ID" value="KQL31046"/>
    <property type="gene ID" value="SETIT_019389mg"/>
</dbReference>
<keyword evidence="12" id="KW-1185">Reference proteome</keyword>
<accession>K3YYN4</accession>
<keyword evidence="8 10" id="KW-0472">Membrane</keyword>
<sequence length="321" mass="33803">MAASWKAATGKKDAAPSAPRPHCARDVLVFAAGVAAAVLAFLGLSSFVLVPGWRGGGGFAAFPVPGPADGPRTFYDDPDLSYALDCRITGWDAKRAAWLWSRGLGAGAAAVQEGRRGRPLVTCSFLKNKLDYCRLHGTELLYDNVLLEPSMATYWAKIPAVRAAILAHPDAEGPTLSSPAWSSPSRSLPSTAATTSSYLRLGQGGVGEEAVAGAQRRRVPHLNCQWSLDFLDECWPSGNGRLDSASLSSAATAYASPGTGLPWPPPPLPRPCPHPRCQTPARGPPALAPPLDARWPAGGAGEAAGRRAGRREERKRKGATR</sequence>
<evidence type="ECO:0000256" key="6">
    <source>
        <dbReference type="ARBA" id="ARBA00022989"/>
    </source>
</evidence>
<protein>
    <submittedName>
        <fullName evidence="11">Uncharacterized protein</fullName>
    </submittedName>
</protein>
<evidence type="ECO:0000256" key="5">
    <source>
        <dbReference type="ARBA" id="ARBA00022968"/>
    </source>
</evidence>
<proteinExistence type="predicted"/>
<evidence type="ECO:0000256" key="1">
    <source>
        <dbReference type="ARBA" id="ARBA00004323"/>
    </source>
</evidence>
<dbReference type="GO" id="GO:0000139">
    <property type="term" value="C:Golgi membrane"/>
    <property type="evidence" value="ECO:0007669"/>
    <property type="project" value="UniProtKB-SubCell"/>
</dbReference>
<feature type="region of interest" description="Disordered" evidence="9">
    <location>
        <begin position="253"/>
        <end position="321"/>
    </location>
</feature>
<keyword evidence="3" id="KW-0808">Transferase</keyword>
<comment type="subcellular location">
    <subcellularLocation>
        <location evidence="1">Golgi apparatus membrane</location>
        <topology evidence="1">Single-pass type II membrane protein</topology>
    </subcellularLocation>
</comment>
<dbReference type="InParanoid" id="K3YYN4"/>